<reference evidence="3" key="1">
    <citation type="submission" date="2021-12" db="EMBL/GenBank/DDBJ databases">
        <title>Novel species in genus Dyadobacter.</title>
        <authorList>
            <person name="Ma C."/>
        </authorList>
    </citation>
    <scope>NUCLEOTIDE SEQUENCE</scope>
    <source>
        <strain evidence="3">CY399</strain>
    </source>
</reference>
<accession>A0A9X1T9J9</accession>
<dbReference type="SUPFAM" id="SSF48208">
    <property type="entry name" value="Six-hairpin glycosidases"/>
    <property type="match status" value="1"/>
</dbReference>
<feature type="domain" description="Glycosyltransferase subfamily 4-like N-terminal" evidence="2">
    <location>
        <begin position="102"/>
        <end position="170"/>
    </location>
</feature>
<protein>
    <submittedName>
        <fullName evidence="3">Glycosyltransferase family 4 protein</fullName>
    </submittedName>
</protein>
<dbReference type="Pfam" id="PF13439">
    <property type="entry name" value="Glyco_transf_4"/>
    <property type="match status" value="1"/>
</dbReference>
<keyword evidence="4" id="KW-1185">Reference proteome</keyword>
<dbReference type="RefSeq" id="WP_234612504.1">
    <property type="nucleotide sequence ID" value="NZ_CP098806.1"/>
</dbReference>
<sequence length="747" mass="84484">MKISFIGTFPPRECGIGTFTKNLIDSVVAAPGTDGPNKVMVVAIDDNGQRYDYPKKVKHTIRQEEQADYLEAAAVINLSGADICVLQHEFGIFGGQNGIYILPLLYRLKIPLIVTLHTVLKTPSYNERAVMIEICKIAQRVVVMSQTAVDMLMEEYGVPEQKIAQIAHGVPDIQFDQLAAKKEFKLSAKRVLLTFGFIGRNKGIEVVLKALPAVVARYPQLVYIVLGKTHPNVIRHSGEEYRIFLMGLVKKLGIEKHVIFLNEFIDQTELFKYLSASDIYITPYTNEAQITSGTLSYAIGAGSAVISTPYWHAAELLSENRGRLFPFNDVQALSDIFLDLLDNPETMKTLRSNAFNYGREITWPKTGEKYVQLAETIVAQQPDVLVESETILDLLALPPFLLDHIQRLTDDTGIIQHAKYGIPNLKEGYCLDDNARALLMVLMTYKRNKHPLALRLSPTYLSYINYMQNPDGAFRNFLSFNRNFLDEVGSEDSFGRTIWSLGYLLGNAPNDAYYQTGREIFFDAMPNFVKLQSIRSIANTMVGICHYLKSNPMDEGMIEVLRQLANRLMADYALNRTDNWHWYESLLAYDNAFLPLALLHAAEFLNNEKVNQIALESMEFLTEITLKNGYLSIVGNEKWYQKDGESSMFAQQPLDALAMVLMFHQAFRLTGDQAYVKQLYTCFMWFLGENDLRISLYDFETKGCCDGLESYGVNRNQGAESTLAYLISHLSVLEAFEELTQLEAAHL</sequence>
<name>A0A9X1T9J9_9BACT</name>
<proteinExistence type="predicted"/>
<evidence type="ECO:0000313" key="3">
    <source>
        <dbReference type="EMBL" id="MCF0040069.1"/>
    </source>
</evidence>
<organism evidence="3 4">
    <name type="scientific">Dyadobacter fanqingshengii</name>
    <dbReference type="NCBI Taxonomy" id="2906443"/>
    <lineage>
        <taxon>Bacteria</taxon>
        <taxon>Pseudomonadati</taxon>
        <taxon>Bacteroidota</taxon>
        <taxon>Cytophagia</taxon>
        <taxon>Cytophagales</taxon>
        <taxon>Spirosomataceae</taxon>
        <taxon>Dyadobacter</taxon>
    </lineage>
</organism>
<dbReference type="CDD" id="cd03822">
    <property type="entry name" value="GT4_mannosyltransferase-like"/>
    <property type="match status" value="1"/>
</dbReference>
<dbReference type="InterPro" id="IPR028098">
    <property type="entry name" value="Glyco_trans_4-like_N"/>
</dbReference>
<feature type="domain" description="Glycosyl transferase family 1" evidence="1">
    <location>
        <begin position="182"/>
        <end position="355"/>
    </location>
</feature>
<dbReference type="Gene3D" id="3.40.50.2000">
    <property type="entry name" value="Glycogen Phosphorylase B"/>
    <property type="match status" value="2"/>
</dbReference>
<dbReference type="AlphaFoldDB" id="A0A9X1T9J9"/>
<gene>
    <name evidence="3" type="ORF">LXM24_08230</name>
</gene>
<dbReference type="InterPro" id="IPR001296">
    <property type="entry name" value="Glyco_trans_1"/>
</dbReference>
<comment type="caution">
    <text evidence="3">The sequence shown here is derived from an EMBL/GenBank/DDBJ whole genome shotgun (WGS) entry which is preliminary data.</text>
</comment>
<dbReference type="GO" id="GO:0016757">
    <property type="term" value="F:glycosyltransferase activity"/>
    <property type="evidence" value="ECO:0007669"/>
    <property type="project" value="InterPro"/>
</dbReference>
<dbReference type="SUPFAM" id="SSF53756">
    <property type="entry name" value="UDP-Glycosyltransferase/glycogen phosphorylase"/>
    <property type="match status" value="1"/>
</dbReference>
<dbReference type="GO" id="GO:0005975">
    <property type="term" value="P:carbohydrate metabolic process"/>
    <property type="evidence" value="ECO:0007669"/>
    <property type="project" value="InterPro"/>
</dbReference>
<dbReference type="InterPro" id="IPR008928">
    <property type="entry name" value="6-hairpin_glycosidase_sf"/>
</dbReference>
<dbReference type="Proteomes" id="UP001139700">
    <property type="component" value="Unassembled WGS sequence"/>
</dbReference>
<evidence type="ECO:0000259" key="2">
    <source>
        <dbReference type="Pfam" id="PF13439"/>
    </source>
</evidence>
<dbReference type="EMBL" id="JAJTTA010000002">
    <property type="protein sequence ID" value="MCF0040069.1"/>
    <property type="molecule type" value="Genomic_DNA"/>
</dbReference>
<evidence type="ECO:0000313" key="4">
    <source>
        <dbReference type="Proteomes" id="UP001139700"/>
    </source>
</evidence>
<dbReference type="PANTHER" id="PTHR12526:SF572">
    <property type="entry name" value="BLL5144 PROTEIN"/>
    <property type="match status" value="1"/>
</dbReference>
<evidence type="ECO:0000259" key="1">
    <source>
        <dbReference type="Pfam" id="PF00534"/>
    </source>
</evidence>
<dbReference type="PANTHER" id="PTHR12526">
    <property type="entry name" value="GLYCOSYLTRANSFERASE"/>
    <property type="match status" value="1"/>
</dbReference>
<dbReference type="Pfam" id="PF00534">
    <property type="entry name" value="Glycos_transf_1"/>
    <property type="match status" value="1"/>
</dbReference>